<keyword evidence="6" id="KW-1185">Reference proteome</keyword>
<dbReference type="Proteomes" id="UP000634647">
    <property type="component" value="Unassembled WGS sequence"/>
</dbReference>
<dbReference type="InterPro" id="IPR010415">
    <property type="entry name" value="LpxI_C"/>
</dbReference>
<evidence type="ECO:0000313" key="7">
    <source>
        <dbReference type="Proteomes" id="UP000634647"/>
    </source>
</evidence>
<dbReference type="PANTHER" id="PTHR39962:SF1">
    <property type="entry name" value="LPXI FAMILY PROTEIN"/>
    <property type="match status" value="1"/>
</dbReference>
<feature type="domain" description="LpxI N-terminal" evidence="3">
    <location>
        <begin position="9"/>
        <end position="132"/>
    </location>
</feature>
<accession>A0AAN4ZZI8</accession>
<name>A0AAN4ZZI8_9RHOB</name>
<dbReference type="Pfam" id="PF06230">
    <property type="entry name" value="LpxI_C"/>
    <property type="match status" value="1"/>
</dbReference>
<comment type="caution">
    <text evidence="4">The sequence shown here is derived from an EMBL/GenBank/DDBJ whole genome shotgun (WGS) entry which is preliminary data.</text>
</comment>
<evidence type="ECO:0000313" key="4">
    <source>
        <dbReference type="EMBL" id="GHE01354.1"/>
    </source>
</evidence>
<organism evidence="4 7">
    <name type="scientific">Allgaiera indica</name>
    <dbReference type="NCBI Taxonomy" id="765699"/>
    <lineage>
        <taxon>Bacteria</taxon>
        <taxon>Pseudomonadati</taxon>
        <taxon>Pseudomonadota</taxon>
        <taxon>Alphaproteobacteria</taxon>
        <taxon>Rhodobacterales</taxon>
        <taxon>Paracoccaceae</taxon>
        <taxon>Allgaiera</taxon>
    </lineage>
</organism>
<evidence type="ECO:0000313" key="5">
    <source>
        <dbReference type="EMBL" id="SDW85300.1"/>
    </source>
</evidence>
<dbReference type="GO" id="GO:0016779">
    <property type="term" value="F:nucleotidyltransferase activity"/>
    <property type="evidence" value="ECO:0007669"/>
    <property type="project" value="UniProtKB-KW"/>
</dbReference>
<reference evidence="5 6" key="2">
    <citation type="submission" date="2016-10" db="EMBL/GenBank/DDBJ databases">
        <authorList>
            <person name="Varghese N."/>
            <person name="Submissions S."/>
        </authorList>
    </citation>
    <scope>NUCLEOTIDE SEQUENCE [LARGE SCALE GENOMIC DNA]</scope>
    <source>
        <strain evidence="5 6">DSM 24802</strain>
    </source>
</reference>
<dbReference type="Gene3D" id="3.40.140.80">
    <property type="match status" value="1"/>
</dbReference>
<evidence type="ECO:0000256" key="1">
    <source>
        <dbReference type="SAM" id="SignalP"/>
    </source>
</evidence>
<evidence type="ECO:0000259" key="3">
    <source>
        <dbReference type="Pfam" id="PF17930"/>
    </source>
</evidence>
<evidence type="ECO:0000259" key="2">
    <source>
        <dbReference type="Pfam" id="PF06230"/>
    </source>
</evidence>
<dbReference type="EMBL" id="FNOB01000007">
    <property type="protein sequence ID" value="SDW85300.1"/>
    <property type="molecule type" value="Genomic_DNA"/>
</dbReference>
<keyword evidence="4" id="KW-0548">Nucleotidyltransferase</keyword>
<dbReference type="EMBL" id="BNAB01000006">
    <property type="protein sequence ID" value="GHE01354.1"/>
    <property type="molecule type" value="Genomic_DNA"/>
</dbReference>
<dbReference type="InterPro" id="IPR041255">
    <property type="entry name" value="LpxI_N"/>
</dbReference>
<protein>
    <submittedName>
        <fullName evidence="4">Phosphatidate cytidylyltransferase</fullName>
    </submittedName>
</protein>
<dbReference type="InterPro" id="IPR043167">
    <property type="entry name" value="LpxI_C_sf"/>
</dbReference>
<gene>
    <name evidence="4" type="ORF">GCM10008024_16490</name>
    <name evidence="5" type="ORF">SAMN05444006_107111</name>
</gene>
<dbReference type="Proteomes" id="UP000199541">
    <property type="component" value="Unassembled WGS sequence"/>
</dbReference>
<evidence type="ECO:0000313" key="6">
    <source>
        <dbReference type="Proteomes" id="UP000199541"/>
    </source>
</evidence>
<dbReference type="RefSeq" id="WP_035844365.1">
    <property type="nucleotide sequence ID" value="NZ_BNAB01000006.1"/>
</dbReference>
<reference evidence="4" key="1">
    <citation type="journal article" date="2014" name="Int. J. Syst. Evol. Microbiol.">
        <title>Complete genome sequence of Corynebacterium casei LMG S-19264T (=DSM 44701T), isolated from a smear-ripened cheese.</title>
        <authorList>
            <consortium name="US DOE Joint Genome Institute (JGI-PGF)"/>
            <person name="Walter F."/>
            <person name="Albersmeier A."/>
            <person name="Kalinowski J."/>
            <person name="Ruckert C."/>
        </authorList>
    </citation>
    <scope>NUCLEOTIDE SEQUENCE</scope>
    <source>
        <strain evidence="4">CGMCC 1.10859</strain>
    </source>
</reference>
<keyword evidence="4" id="KW-0808">Transferase</keyword>
<dbReference type="Pfam" id="PF17930">
    <property type="entry name" value="LpxI_N"/>
    <property type="match status" value="1"/>
</dbReference>
<feature type="domain" description="LpxI C-terminal" evidence="2">
    <location>
        <begin position="136"/>
        <end position="272"/>
    </location>
</feature>
<keyword evidence="1" id="KW-0732">Signal</keyword>
<dbReference type="Gene3D" id="3.40.50.20">
    <property type="match status" value="1"/>
</dbReference>
<feature type="chain" id="PRO_5042955120" evidence="1">
    <location>
        <begin position="27"/>
        <end position="276"/>
    </location>
</feature>
<dbReference type="InterPro" id="IPR053174">
    <property type="entry name" value="LpxI"/>
</dbReference>
<feature type="signal peptide" evidence="1">
    <location>
        <begin position="1"/>
        <end position="26"/>
    </location>
</feature>
<dbReference type="PANTHER" id="PTHR39962">
    <property type="entry name" value="BLL4848 PROTEIN"/>
    <property type="match status" value="1"/>
</dbReference>
<sequence length="276" mass="28409">MTDNSQSGRLALICGAGALPALLARAAGAPLICAVDGYEVEGLTPDIQFRLERLVPFLDRLHDEGVTRVAFAGGIRRPRLDPALFDPATAQLVPKILPAIQQGDDALLRAILALYEDAGFTVLGAHDIAPDLVPDAGVLGRSAPTAADERDAARAAEIVAALGAVDVGQGAVVAQGLCLAVESLPGTDAMLDFVAATGVALRPDPKGARGVLYKAPKPGQERRMDLPALGPETVRRAAAAGLAGIAWEAGGVLLLGREAVEAEAEAAGLFLWAREP</sequence>
<reference evidence="4" key="3">
    <citation type="submission" date="2023-06" db="EMBL/GenBank/DDBJ databases">
        <authorList>
            <person name="Sun Q."/>
            <person name="Zhou Y."/>
        </authorList>
    </citation>
    <scope>NUCLEOTIDE SEQUENCE</scope>
    <source>
        <strain evidence="4">CGMCC 1.10859</strain>
    </source>
</reference>
<proteinExistence type="predicted"/>
<dbReference type="AlphaFoldDB" id="A0AAN4ZZI8"/>